<accession>A0A934WUC5</accession>
<evidence type="ECO:0000259" key="5">
    <source>
        <dbReference type="Pfam" id="PF24568"/>
    </source>
</evidence>
<dbReference type="PANTHER" id="PTHR21666">
    <property type="entry name" value="PEPTIDASE-RELATED"/>
    <property type="match status" value="1"/>
</dbReference>
<dbReference type="AlphaFoldDB" id="A0A934WUC5"/>
<dbReference type="CDD" id="cd12797">
    <property type="entry name" value="M23_peptidase"/>
    <property type="match status" value="1"/>
</dbReference>
<feature type="region of interest" description="Disordered" evidence="3">
    <location>
        <begin position="228"/>
        <end position="275"/>
    </location>
</feature>
<dbReference type="RefSeq" id="WP_186833745.1">
    <property type="nucleotide sequence ID" value="NZ_JAEQMG010000174.1"/>
</dbReference>
<dbReference type="InterPro" id="IPR050570">
    <property type="entry name" value="Cell_wall_metabolism_enzyme"/>
</dbReference>
<dbReference type="Gene3D" id="6.10.250.3150">
    <property type="match status" value="1"/>
</dbReference>
<evidence type="ECO:0000256" key="2">
    <source>
        <dbReference type="SAM" id="Coils"/>
    </source>
</evidence>
<dbReference type="InterPro" id="IPR016047">
    <property type="entry name" value="M23ase_b-sheet_dom"/>
</dbReference>
<feature type="coiled-coil region" evidence="2">
    <location>
        <begin position="14"/>
        <end position="62"/>
    </location>
</feature>
<dbReference type="Proteomes" id="UP000633365">
    <property type="component" value="Unassembled WGS sequence"/>
</dbReference>
<dbReference type="Pfam" id="PF24568">
    <property type="entry name" value="CC_PcsB"/>
    <property type="match status" value="1"/>
</dbReference>
<reference evidence="6" key="1">
    <citation type="submission" date="2021-01" db="EMBL/GenBank/DDBJ databases">
        <title>Genome public.</title>
        <authorList>
            <person name="Liu C."/>
            <person name="Sun Q."/>
        </authorList>
    </citation>
    <scope>NUCLEOTIDE SEQUENCE</scope>
    <source>
        <strain evidence="6">M6</strain>
    </source>
</reference>
<dbReference type="EMBL" id="JAEQMG010000174">
    <property type="protein sequence ID" value="MBK6090080.1"/>
    <property type="molecule type" value="Genomic_DNA"/>
</dbReference>
<name>A0A934WUC5_9FIRM</name>
<feature type="compositionally biased region" description="Low complexity" evidence="3">
    <location>
        <begin position="228"/>
        <end position="245"/>
    </location>
</feature>
<dbReference type="InterPro" id="IPR011055">
    <property type="entry name" value="Dup_hybrid_motif"/>
</dbReference>
<dbReference type="SUPFAM" id="SSF51261">
    <property type="entry name" value="Duplicated hybrid motif"/>
    <property type="match status" value="1"/>
</dbReference>
<keyword evidence="2" id="KW-0175">Coiled coil</keyword>
<evidence type="ECO:0000259" key="4">
    <source>
        <dbReference type="Pfam" id="PF01551"/>
    </source>
</evidence>
<feature type="domain" description="M23ase beta-sheet core" evidence="4">
    <location>
        <begin position="302"/>
        <end position="410"/>
    </location>
</feature>
<dbReference type="PANTHER" id="PTHR21666:SF270">
    <property type="entry name" value="MUREIN HYDROLASE ACTIVATOR ENVC"/>
    <property type="match status" value="1"/>
</dbReference>
<organism evidence="6 7">
    <name type="scientific">Ruminococcus difficilis</name>
    <dbReference type="NCBI Taxonomy" id="2763069"/>
    <lineage>
        <taxon>Bacteria</taxon>
        <taxon>Bacillati</taxon>
        <taxon>Bacillota</taxon>
        <taxon>Clostridia</taxon>
        <taxon>Eubacteriales</taxon>
        <taxon>Oscillospiraceae</taxon>
        <taxon>Ruminococcus</taxon>
    </lineage>
</organism>
<protein>
    <submittedName>
        <fullName evidence="6">Peptidoglycan DD-metalloendopeptidase family protein</fullName>
    </submittedName>
</protein>
<keyword evidence="1" id="KW-0732">Signal</keyword>
<sequence length="414" mass="44255">MIIGGAASTTAATISELEARQAELESQQAEYQAKLNKSNSAVSEKQEEVDALVGQVESVTAEIQVCYQKISIYDKSIAEKQQAIDAANVEIDNNMNTLRQRIKTIYISGDVSALEIVMGAKDFTDFLDKLQLVQYVSDHDAELINGIKKKLNTISEEKKALEADKASLEEEHTTLTNKQDELTKLLDENKETLASLQSEANDAQMQLSISEEELSKLKPELQALVRQAQQQEAAAQQAAAAPSSSSDDEEEEIDYSDNGGGSSGGGGYSAPSQIDAGDGWTWPIPGCYTITGGFGEGRSYESHGGTDIAAPIGTPIYAANSGTVIGSSNDCTHSSAGVGACNHGGGYGNHVWIQHDNGYQTIYGHMINTAVSTGEYVSKGQLIGYSGSTGWSTGPHLHFELRINGVRSNPMALF</sequence>
<evidence type="ECO:0000256" key="1">
    <source>
        <dbReference type="ARBA" id="ARBA00022729"/>
    </source>
</evidence>
<comment type="caution">
    <text evidence="6">The sequence shown here is derived from an EMBL/GenBank/DDBJ whole genome shotgun (WGS) entry which is preliminary data.</text>
</comment>
<feature type="compositionally biased region" description="Acidic residues" evidence="3">
    <location>
        <begin position="246"/>
        <end position="255"/>
    </location>
</feature>
<dbReference type="Pfam" id="PF01551">
    <property type="entry name" value="Peptidase_M23"/>
    <property type="match status" value="1"/>
</dbReference>
<dbReference type="InterPro" id="IPR057309">
    <property type="entry name" value="PcsB_CC"/>
</dbReference>
<evidence type="ECO:0000313" key="7">
    <source>
        <dbReference type="Proteomes" id="UP000633365"/>
    </source>
</evidence>
<feature type="compositionally biased region" description="Gly residues" evidence="3">
    <location>
        <begin position="258"/>
        <end position="268"/>
    </location>
</feature>
<keyword evidence="7" id="KW-1185">Reference proteome</keyword>
<gene>
    <name evidence="6" type="ORF">JKK62_15750</name>
</gene>
<dbReference type="Gene3D" id="2.70.70.10">
    <property type="entry name" value="Glucose Permease (Domain IIA)"/>
    <property type="match status" value="1"/>
</dbReference>
<feature type="domain" description="Peptidoglycan hydrolase PcsB coiled-coil" evidence="5">
    <location>
        <begin position="84"/>
        <end position="155"/>
    </location>
</feature>
<proteinExistence type="predicted"/>
<evidence type="ECO:0000256" key="3">
    <source>
        <dbReference type="SAM" id="MobiDB-lite"/>
    </source>
</evidence>
<dbReference type="GO" id="GO:0004222">
    <property type="term" value="F:metalloendopeptidase activity"/>
    <property type="evidence" value="ECO:0007669"/>
    <property type="project" value="TreeGrafter"/>
</dbReference>
<evidence type="ECO:0000313" key="6">
    <source>
        <dbReference type="EMBL" id="MBK6090080.1"/>
    </source>
</evidence>